<name>A0A543FU47_9PSEU</name>
<reference evidence="1 2" key="1">
    <citation type="submission" date="2019-06" db="EMBL/GenBank/DDBJ databases">
        <title>Sequencing the genomes of 1000 actinobacteria strains.</title>
        <authorList>
            <person name="Klenk H.-P."/>
        </authorList>
    </citation>
    <scope>NUCLEOTIDE SEQUENCE [LARGE SCALE GENOMIC DNA]</scope>
    <source>
        <strain evidence="1 2">DSM 45511</strain>
    </source>
</reference>
<dbReference type="InterPro" id="IPR036513">
    <property type="entry name" value="STAS_dom_sf"/>
</dbReference>
<dbReference type="AlphaFoldDB" id="A0A543FU47"/>
<dbReference type="EMBL" id="VFPH01000002">
    <property type="protein sequence ID" value="TQM37350.1"/>
    <property type="molecule type" value="Genomic_DNA"/>
</dbReference>
<accession>A0A543FU47</accession>
<sequence>MRDTAQPEQYVAPDPEPAGLRIMSVQPDREHAFVEVIGACGQEGVAELRQRVDGLLIAGARFVLVDLSAAGEVAPTTNAALAAAGRQLTRRNGWLRTVGHDSSSAARYEASLLDLFTMYQAALHRGAVRSGAGETA</sequence>
<protein>
    <recommendedName>
        <fullName evidence="3">STAS domain-containing protein</fullName>
    </recommendedName>
</protein>
<evidence type="ECO:0008006" key="3">
    <source>
        <dbReference type="Google" id="ProtNLM"/>
    </source>
</evidence>
<proteinExistence type="predicted"/>
<gene>
    <name evidence="1" type="ORF">FB388_4559</name>
</gene>
<dbReference type="OrthoDB" id="3581432at2"/>
<evidence type="ECO:0000313" key="2">
    <source>
        <dbReference type="Proteomes" id="UP000319818"/>
    </source>
</evidence>
<organism evidence="1 2">
    <name type="scientific">Pseudonocardia cypriaca</name>
    <dbReference type="NCBI Taxonomy" id="882449"/>
    <lineage>
        <taxon>Bacteria</taxon>
        <taxon>Bacillati</taxon>
        <taxon>Actinomycetota</taxon>
        <taxon>Actinomycetes</taxon>
        <taxon>Pseudonocardiales</taxon>
        <taxon>Pseudonocardiaceae</taxon>
        <taxon>Pseudonocardia</taxon>
    </lineage>
</organism>
<dbReference type="Gene3D" id="3.30.750.24">
    <property type="entry name" value="STAS domain"/>
    <property type="match status" value="1"/>
</dbReference>
<comment type="caution">
    <text evidence="1">The sequence shown here is derived from an EMBL/GenBank/DDBJ whole genome shotgun (WGS) entry which is preliminary data.</text>
</comment>
<dbReference type="Proteomes" id="UP000319818">
    <property type="component" value="Unassembled WGS sequence"/>
</dbReference>
<evidence type="ECO:0000313" key="1">
    <source>
        <dbReference type="EMBL" id="TQM37350.1"/>
    </source>
</evidence>
<dbReference type="RefSeq" id="WP_142104183.1">
    <property type="nucleotide sequence ID" value="NZ_VFPH01000002.1"/>
</dbReference>
<keyword evidence="2" id="KW-1185">Reference proteome</keyword>